<proteinExistence type="predicted"/>
<reference evidence="3 4" key="1">
    <citation type="journal article" date="2014" name="Nat. Genet.">
        <title>Genome and transcriptome of the porcine whipworm Trichuris suis.</title>
        <authorList>
            <person name="Jex A.R."/>
            <person name="Nejsum P."/>
            <person name="Schwarz E.M."/>
            <person name="Hu L."/>
            <person name="Young N.D."/>
            <person name="Hall R.S."/>
            <person name="Korhonen P.K."/>
            <person name="Liao S."/>
            <person name="Thamsborg S."/>
            <person name="Xia J."/>
            <person name="Xu P."/>
            <person name="Wang S."/>
            <person name="Scheerlinck J.P."/>
            <person name="Hofmann A."/>
            <person name="Sternberg P.W."/>
            <person name="Wang J."/>
            <person name="Gasser R.B."/>
        </authorList>
    </citation>
    <scope>NUCLEOTIDE SEQUENCE [LARGE SCALE GENOMIC DNA]</scope>
    <source>
        <strain evidence="3">DCEP-RM93M</strain>
    </source>
</reference>
<evidence type="ECO:0000313" key="3">
    <source>
        <dbReference type="EMBL" id="KFD52723.1"/>
    </source>
</evidence>
<dbReference type="Pfam" id="PF21031">
    <property type="entry name" value="WDR54"/>
    <property type="match status" value="1"/>
</dbReference>
<dbReference type="PROSITE" id="PS50294">
    <property type="entry name" value="WD_REPEATS_REGION"/>
    <property type="match status" value="1"/>
</dbReference>
<dbReference type="EMBL" id="KL363224">
    <property type="protein sequence ID" value="KFD52723.1"/>
    <property type="molecule type" value="Genomic_DNA"/>
</dbReference>
<keyword evidence="4" id="KW-1185">Reference proteome</keyword>
<dbReference type="SUPFAM" id="SSF50978">
    <property type="entry name" value="WD40 repeat-like"/>
    <property type="match status" value="1"/>
</dbReference>
<dbReference type="InterPro" id="IPR036322">
    <property type="entry name" value="WD40_repeat_dom_sf"/>
</dbReference>
<dbReference type="Gene3D" id="2.130.10.10">
    <property type="entry name" value="YVTN repeat-like/Quinoprotein amine dehydrogenase"/>
    <property type="match status" value="1"/>
</dbReference>
<dbReference type="SMART" id="SM00320">
    <property type="entry name" value="WD40"/>
    <property type="match status" value="2"/>
</dbReference>
<gene>
    <name evidence="3" type="ORF">M513_06379</name>
</gene>
<feature type="repeat" description="WD" evidence="1">
    <location>
        <begin position="122"/>
        <end position="163"/>
    </location>
</feature>
<evidence type="ECO:0000313" key="4">
    <source>
        <dbReference type="Proteomes" id="UP000030764"/>
    </source>
</evidence>
<evidence type="ECO:0000256" key="1">
    <source>
        <dbReference type="PROSITE-ProRule" id="PRU00221"/>
    </source>
</evidence>
<evidence type="ECO:0000259" key="2">
    <source>
        <dbReference type="Pfam" id="PF21031"/>
    </source>
</evidence>
<keyword evidence="1" id="KW-0853">WD repeat</keyword>
<protein>
    <recommendedName>
        <fullName evidence="2">WD repeat-containing protein 54 beta-propeller domain-containing protein</fullName>
    </recommendedName>
</protein>
<dbReference type="InterPro" id="IPR049546">
    <property type="entry name" value="WDR54_beta_prop"/>
</dbReference>
<dbReference type="Proteomes" id="UP000030764">
    <property type="component" value="Unassembled WGS sequence"/>
</dbReference>
<dbReference type="InterPro" id="IPR001680">
    <property type="entry name" value="WD40_rpt"/>
</dbReference>
<accession>A0A085M677</accession>
<organism evidence="3 4">
    <name type="scientific">Trichuris suis</name>
    <name type="common">pig whipworm</name>
    <dbReference type="NCBI Taxonomy" id="68888"/>
    <lineage>
        <taxon>Eukaryota</taxon>
        <taxon>Metazoa</taxon>
        <taxon>Ecdysozoa</taxon>
        <taxon>Nematoda</taxon>
        <taxon>Enoplea</taxon>
        <taxon>Dorylaimia</taxon>
        <taxon>Trichinellida</taxon>
        <taxon>Trichuridae</taxon>
        <taxon>Trichuris</taxon>
    </lineage>
</organism>
<dbReference type="PROSITE" id="PS50082">
    <property type="entry name" value="WD_REPEATS_2"/>
    <property type="match status" value="1"/>
</dbReference>
<sequence length="211" mass="23107">MKGVACRRDKLYIGSHTGQVYQLLVRGDIVDSVASLKELKDPVMDIAAHDNHLSTVSMLGKVAVYKVDAKNADSDTLVVHKVINTGLSINRMVIYKDLLFCGTMAGQIVAYDSNSADVVLEINAHSRPVTDLDVNESTDQILSASEDSFIHIWRIGNVREGQTSCSFSTSIANVPIVGGCFANFDGSAFIASGYDYSTLFYFSRQQQQQQQ</sequence>
<dbReference type="InterPro" id="IPR015943">
    <property type="entry name" value="WD40/YVTN_repeat-like_dom_sf"/>
</dbReference>
<feature type="domain" description="WD repeat-containing protein 54 beta-propeller" evidence="2">
    <location>
        <begin position="72"/>
        <end position="203"/>
    </location>
</feature>
<dbReference type="AlphaFoldDB" id="A0A085M677"/>
<name>A0A085M677_9BILA</name>